<organism evidence="2 3">
    <name type="scientific">Fundidesulfovibrio magnetotacticus</name>
    <dbReference type="NCBI Taxonomy" id="2730080"/>
    <lineage>
        <taxon>Bacteria</taxon>
        <taxon>Pseudomonadati</taxon>
        <taxon>Thermodesulfobacteriota</taxon>
        <taxon>Desulfovibrionia</taxon>
        <taxon>Desulfovibrionales</taxon>
        <taxon>Desulfovibrionaceae</taxon>
        <taxon>Fundidesulfovibrio</taxon>
    </lineage>
</organism>
<comment type="caution">
    <text evidence="2">The sequence shown here is derived from an EMBL/GenBank/DDBJ whole genome shotgun (WGS) entry which is preliminary data.</text>
</comment>
<evidence type="ECO:0000313" key="3">
    <source>
        <dbReference type="Proteomes" id="UP000494245"/>
    </source>
</evidence>
<name>A0A6V8LQG5_9BACT</name>
<dbReference type="CDD" id="cd00293">
    <property type="entry name" value="USP-like"/>
    <property type="match status" value="1"/>
</dbReference>
<dbReference type="SUPFAM" id="SSF52402">
    <property type="entry name" value="Adenine nucleotide alpha hydrolases-like"/>
    <property type="match status" value="1"/>
</dbReference>
<gene>
    <name evidence="2" type="ORF">NNJEOMEG_01051</name>
</gene>
<accession>A0A6V8LQG5</accession>
<dbReference type="RefSeq" id="WP_173082014.1">
    <property type="nucleotide sequence ID" value="NZ_BLTE01000003.1"/>
</dbReference>
<reference evidence="2 3" key="2">
    <citation type="submission" date="2020-05" db="EMBL/GenBank/DDBJ databases">
        <title>Draft genome sequence of Desulfovibrio sp. strainFSS-1.</title>
        <authorList>
            <person name="Shimoshige H."/>
            <person name="Kobayashi H."/>
            <person name="Maekawa T."/>
        </authorList>
    </citation>
    <scope>NUCLEOTIDE SEQUENCE [LARGE SCALE GENOMIC DNA]</scope>
    <source>
        <strain evidence="2 3">SIID29052-01</strain>
    </source>
</reference>
<keyword evidence="3" id="KW-1185">Reference proteome</keyword>
<dbReference type="EMBL" id="BLTE01000003">
    <property type="protein sequence ID" value="GFK93220.1"/>
    <property type="molecule type" value="Genomic_DNA"/>
</dbReference>
<evidence type="ECO:0000313" key="2">
    <source>
        <dbReference type="EMBL" id="GFK93220.1"/>
    </source>
</evidence>
<dbReference type="Pfam" id="PF00582">
    <property type="entry name" value="Usp"/>
    <property type="match status" value="1"/>
</dbReference>
<dbReference type="Proteomes" id="UP000494245">
    <property type="component" value="Unassembled WGS sequence"/>
</dbReference>
<feature type="domain" description="UspA" evidence="1">
    <location>
        <begin position="2"/>
        <end position="141"/>
    </location>
</feature>
<protein>
    <recommendedName>
        <fullName evidence="1">UspA domain-containing protein</fullName>
    </recommendedName>
</protein>
<dbReference type="Gene3D" id="3.40.50.12370">
    <property type="match status" value="1"/>
</dbReference>
<reference evidence="2 3" key="1">
    <citation type="submission" date="2020-04" db="EMBL/GenBank/DDBJ databases">
        <authorList>
            <consortium name="Desulfovibrio sp. FSS-1 genome sequencing consortium"/>
            <person name="Shimoshige H."/>
            <person name="Kobayashi H."/>
            <person name="Maekawa T."/>
        </authorList>
    </citation>
    <scope>NUCLEOTIDE SEQUENCE [LARGE SCALE GENOMIC DNA]</scope>
    <source>
        <strain evidence="2 3">SIID29052-01</strain>
    </source>
</reference>
<evidence type="ECO:0000259" key="1">
    <source>
        <dbReference type="Pfam" id="PF00582"/>
    </source>
</evidence>
<proteinExistence type="predicted"/>
<dbReference type="AlphaFoldDB" id="A0A6V8LQG5"/>
<sequence length="147" mass="16209">MRVLLALDESTQAMDEAVRLCRERGAALTALFVLDGNWSDYTGHDWLSGSTVRGAYIEYAGQEDIKDSERLAAELRARAGDLPLEVKLANGVVREEILKEAETGGYDLLVMAHPFWRGTATVRDTARDLLGKLPCSLLLVKTPPHDI</sequence>
<dbReference type="InterPro" id="IPR006016">
    <property type="entry name" value="UspA"/>
</dbReference>